<dbReference type="PANTHER" id="PTHR12537:SF12">
    <property type="entry name" value="MATERNAL PROTEIN PUMILIO"/>
    <property type="match status" value="1"/>
</dbReference>
<evidence type="ECO:0000256" key="3">
    <source>
        <dbReference type="SAM" id="MobiDB-lite"/>
    </source>
</evidence>
<dbReference type="GO" id="GO:0010608">
    <property type="term" value="P:post-transcriptional regulation of gene expression"/>
    <property type="evidence" value="ECO:0007669"/>
    <property type="project" value="TreeGrafter"/>
</dbReference>
<feature type="repeat" description="Pumilio" evidence="2">
    <location>
        <begin position="73"/>
        <end position="109"/>
    </location>
</feature>
<dbReference type="PANTHER" id="PTHR12537">
    <property type="entry name" value="RNA BINDING PROTEIN PUMILIO-RELATED"/>
    <property type="match status" value="1"/>
</dbReference>
<dbReference type="PROSITE" id="PS50302">
    <property type="entry name" value="PUM"/>
    <property type="match status" value="3"/>
</dbReference>
<feature type="region of interest" description="Disordered" evidence="3">
    <location>
        <begin position="1"/>
        <end position="38"/>
    </location>
</feature>
<feature type="domain" description="PUM-HD" evidence="4">
    <location>
        <begin position="1"/>
        <end position="323"/>
    </location>
</feature>
<dbReference type="GO" id="GO:0003729">
    <property type="term" value="F:mRNA binding"/>
    <property type="evidence" value="ECO:0007669"/>
    <property type="project" value="TreeGrafter"/>
</dbReference>
<dbReference type="InterPro" id="IPR011989">
    <property type="entry name" value="ARM-like"/>
</dbReference>
<evidence type="ECO:0000256" key="1">
    <source>
        <dbReference type="ARBA" id="ARBA00022737"/>
    </source>
</evidence>
<dbReference type="GO" id="GO:0005737">
    <property type="term" value="C:cytoplasm"/>
    <property type="evidence" value="ECO:0007669"/>
    <property type="project" value="TreeGrafter"/>
</dbReference>
<evidence type="ECO:0000256" key="2">
    <source>
        <dbReference type="PROSITE-ProRule" id="PRU00317"/>
    </source>
</evidence>
<dbReference type="SMART" id="SM00025">
    <property type="entry name" value="Pumilio"/>
    <property type="match status" value="5"/>
</dbReference>
<dbReference type="AlphaFoldDB" id="A0A7S2PJZ8"/>
<dbReference type="PROSITE" id="PS50303">
    <property type="entry name" value="PUM_HD"/>
    <property type="match status" value="1"/>
</dbReference>
<protein>
    <recommendedName>
        <fullName evidence="4">PUM-HD domain-containing protein</fullName>
    </recommendedName>
</protein>
<dbReference type="SUPFAM" id="SSF48371">
    <property type="entry name" value="ARM repeat"/>
    <property type="match status" value="1"/>
</dbReference>
<feature type="repeat" description="Pumilio" evidence="2">
    <location>
        <begin position="147"/>
        <end position="186"/>
    </location>
</feature>
<keyword evidence="1" id="KW-0677">Repeat</keyword>
<dbReference type="InterPro" id="IPR001313">
    <property type="entry name" value="Pumilio_RNA-bd_rpt"/>
</dbReference>
<name>A0A7S2PJZ8_9DINO</name>
<evidence type="ECO:0000313" key="5">
    <source>
        <dbReference type="EMBL" id="CAD9601566.1"/>
    </source>
</evidence>
<dbReference type="EMBL" id="HBGW01059908">
    <property type="protein sequence ID" value="CAD9601566.1"/>
    <property type="molecule type" value="Transcribed_RNA"/>
</dbReference>
<feature type="compositionally biased region" description="Gly residues" evidence="3">
    <location>
        <begin position="1"/>
        <end position="10"/>
    </location>
</feature>
<proteinExistence type="predicted"/>
<accession>A0A7S2PJZ8</accession>
<sequence length="336" mass="36171">MRPQVLGGGEAQAIRGPLRPGPVEQSPPRPLSHASALPAAPRSAAADCRGGAGNAVVAMVLDDVCSQTSCKDNLVARYALDLSHDREGCLLVQQVLEQAQSDDTRLAIAESLRGHVWDVVRCPHANHVLQKIIVAVKPSECQFIIDEIAKRGAEALGKLARHKYAYRVLQRMLEQLHQWQMAPLIKRLAADSVALSMHRFGTFIVQHALEYGTEDQQNCIIAQLTTSIPTMSRNNDACMVLDKALVVSSGSSQATLTKAILDSDGSLVDMAHTRRGHVAVISLLQIVGRAALEEAARQLAAKEQSLRGSRFGRSVLNAASPQLGCQATASLPNHSQ</sequence>
<organism evidence="5">
    <name type="scientific">Zooxanthella nutricula</name>
    <dbReference type="NCBI Taxonomy" id="1333877"/>
    <lineage>
        <taxon>Eukaryota</taxon>
        <taxon>Sar</taxon>
        <taxon>Alveolata</taxon>
        <taxon>Dinophyceae</taxon>
        <taxon>Peridiniales</taxon>
        <taxon>Peridiniales incertae sedis</taxon>
        <taxon>Zooxanthella</taxon>
    </lineage>
</organism>
<gene>
    <name evidence="5" type="ORF">BRAN1462_LOCUS38126</name>
</gene>
<evidence type="ECO:0000259" key="4">
    <source>
        <dbReference type="PROSITE" id="PS50303"/>
    </source>
</evidence>
<dbReference type="InterPro" id="IPR016024">
    <property type="entry name" value="ARM-type_fold"/>
</dbReference>
<feature type="repeat" description="Pumilio" evidence="2">
    <location>
        <begin position="187"/>
        <end position="222"/>
    </location>
</feature>
<dbReference type="InterPro" id="IPR033133">
    <property type="entry name" value="PUM-HD"/>
</dbReference>
<reference evidence="5" key="1">
    <citation type="submission" date="2021-01" db="EMBL/GenBank/DDBJ databases">
        <authorList>
            <person name="Corre E."/>
            <person name="Pelletier E."/>
            <person name="Niang G."/>
            <person name="Scheremetjew M."/>
            <person name="Finn R."/>
            <person name="Kale V."/>
            <person name="Holt S."/>
            <person name="Cochrane G."/>
            <person name="Meng A."/>
            <person name="Brown T."/>
            <person name="Cohen L."/>
        </authorList>
    </citation>
    <scope>NUCLEOTIDE SEQUENCE</scope>
    <source>
        <strain evidence="5">RCC3387</strain>
    </source>
</reference>
<dbReference type="Gene3D" id="1.25.10.10">
    <property type="entry name" value="Leucine-rich Repeat Variant"/>
    <property type="match status" value="1"/>
</dbReference>
<dbReference type="Pfam" id="PF00806">
    <property type="entry name" value="PUF"/>
    <property type="match status" value="4"/>
</dbReference>